<protein>
    <submittedName>
        <fullName evidence="2">25604_t:CDS:1</fullName>
    </submittedName>
</protein>
<accession>A0A9N9IWV1</accession>
<organism evidence="2 3">
    <name type="scientific">Dentiscutata erythropus</name>
    <dbReference type="NCBI Taxonomy" id="1348616"/>
    <lineage>
        <taxon>Eukaryota</taxon>
        <taxon>Fungi</taxon>
        <taxon>Fungi incertae sedis</taxon>
        <taxon>Mucoromycota</taxon>
        <taxon>Glomeromycotina</taxon>
        <taxon>Glomeromycetes</taxon>
        <taxon>Diversisporales</taxon>
        <taxon>Gigasporaceae</taxon>
        <taxon>Dentiscutata</taxon>
    </lineage>
</organism>
<keyword evidence="3" id="KW-1185">Reference proteome</keyword>
<proteinExistence type="predicted"/>
<dbReference type="EMBL" id="CAJVPY010015836">
    <property type="protein sequence ID" value="CAG8753931.1"/>
    <property type="molecule type" value="Genomic_DNA"/>
</dbReference>
<feature type="non-terminal residue" evidence="2">
    <location>
        <position position="1"/>
    </location>
</feature>
<comment type="caution">
    <text evidence="2">The sequence shown here is derived from an EMBL/GenBank/DDBJ whole genome shotgun (WGS) entry which is preliminary data.</text>
</comment>
<feature type="compositionally biased region" description="Basic and acidic residues" evidence="1">
    <location>
        <begin position="1"/>
        <end position="18"/>
    </location>
</feature>
<gene>
    <name evidence="2" type="ORF">DERYTH_LOCUS17149</name>
</gene>
<dbReference type="Proteomes" id="UP000789405">
    <property type="component" value="Unassembled WGS sequence"/>
</dbReference>
<feature type="region of interest" description="Disordered" evidence="1">
    <location>
        <begin position="1"/>
        <end position="24"/>
    </location>
</feature>
<name>A0A9N9IWV1_9GLOM</name>
<reference evidence="2" key="1">
    <citation type="submission" date="2021-06" db="EMBL/GenBank/DDBJ databases">
        <authorList>
            <person name="Kallberg Y."/>
            <person name="Tangrot J."/>
            <person name="Rosling A."/>
        </authorList>
    </citation>
    <scope>NUCLEOTIDE SEQUENCE</scope>
    <source>
        <strain evidence="2">MA453B</strain>
    </source>
</reference>
<evidence type="ECO:0000313" key="3">
    <source>
        <dbReference type="Proteomes" id="UP000789405"/>
    </source>
</evidence>
<dbReference type="AlphaFoldDB" id="A0A9N9IWV1"/>
<sequence length="216" mass="24923">MVDVVTRGESRKMKDRERKAAKRKDHFFQKSENNKIGSIWLTASDELDIPLCVLEMDKEFEKTAEKHVIETDDEDDSEHNLNNFINNNTINNASELRPSGILHVDDVLVTKKVLTLFSLQKLVEKSNQHSSNQHSSNERCNEVNHLICVPHECKEHYQTFTEGFDESDDDFNDDSDTDDIQNAQNLLNESFLVTFCNNKLTAVNLRVDYQFRGSTL</sequence>
<evidence type="ECO:0000313" key="2">
    <source>
        <dbReference type="EMBL" id="CAG8753931.1"/>
    </source>
</evidence>
<evidence type="ECO:0000256" key="1">
    <source>
        <dbReference type="SAM" id="MobiDB-lite"/>
    </source>
</evidence>